<sequence>MKISITKGASADRIEARRPDGSVVSTSFPHKGPIPHDAVHFFVESGLGIDSAFWGLVEAGKHPEEVQDLAKAAGHASAGRPSIPDAYFVPVIQAERIVECFEADLWGGTGDPESFRDMVRAGCEQSLVPNFPITDAAIQSVRDRIAEFRRQWEALSVGGSCELDWDAQRTAA</sequence>
<reference evidence="2" key="1">
    <citation type="submission" date="2022-05" db="EMBL/GenBank/DDBJ databases">
        <authorList>
            <person name="Jo J.-H."/>
            <person name="Im W.-T."/>
        </authorList>
    </citation>
    <scope>NUCLEOTIDE SEQUENCE</scope>
    <source>
        <strain evidence="2">RG327</strain>
    </source>
</reference>
<evidence type="ECO:0000313" key="3">
    <source>
        <dbReference type="Proteomes" id="UP001165343"/>
    </source>
</evidence>
<evidence type="ECO:0000313" key="2">
    <source>
        <dbReference type="EMBL" id="MCL6679648.1"/>
    </source>
</evidence>
<gene>
    <name evidence="2" type="ORF">LZ519_10030</name>
</gene>
<dbReference type="Proteomes" id="UP001165343">
    <property type="component" value="Unassembled WGS sequence"/>
</dbReference>
<name>A0ABT0RHC8_9SPHN</name>
<feature type="region of interest" description="Disordered" evidence="1">
    <location>
        <begin position="1"/>
        <end position="29"/>
    </location>
</feature>
<protein>
    <submittedName>
        <fullName evidence="2">Uncharacterized protein</fullName>
    </submittedName>
</protein>
<organism evidence="2 3">
    <name type="scientific">Sphingomonas anseongensis</name>
    <dbReference type="NCBI Taxonomy" id="2908207"/>
    <lineage>
        <taxon>Bacteria</taxon>
        <taxon>Pseudomonadati</taxon>
        <taxon>Pseudomonadota</taxon>
        <taxon>Alphaproteobacteria</taxon>
        <taxon>Sphingomonadales</taxon>
        <taxon>Sphingomonadaceae</taxon>
        <taxon>Sphingomonas</taxon>
    </lineage>
</organism>
<keyword evidence="3" id="KW-1185">Reference proteome</keyword>
<dbReference type="EMBL" id="JAMGBC010000001">
    <property type="protein sequence ID" value="MCL6679648.1"/>
    <property type="molecule type" value="Genomic_DNA"/>
</dbReference>
<proteinExistence type="predicted"/>
<dbReference type="RefSeq" id="WP_249868532.1">
    <property type="nucleotide sequence ID" value="NZ_JAMGBC010000001.1"/>
</dbReference>
<accession>A0ABT0RHC8</accession>
<comment type="caution">
    <text evidence="2">The sequence shown here is derived from an EMBL/GenBank/DDBJ whole genome shotgun (WGS) entry which is preliminary data.</text>
</comment>
<evidence type="ECO:0000256" key="1">
    <source>
        <dbReference type="SAM" id="MobiDB-lite"/>
    </source>
</evidence>
<feature type="compositionally biased region" description="Basic and acidic residues" evidence="1">
    <location>
        <begin position="10"/>
        <end position="20"/>
    </location>
</feature>